<accession>A0ABS8VI62</accession>
<name>A0ABS8VI62_DATST</name>
<sequence>MDSSKNCLVSSSTYLVSVLLFFFAVDVASSTAPLRRAANPHWHSASATWYGSPNGDGMMVEHAVTGRWWT</sequence>
<proteinExistence type="predicted"/>
<reference evidence="1 2" key="1">
    <citation type="journal article" date="2021" name="BMC Genomics">
        <title>Datura genome reveals duplications of psychoactive alkaloid biosynthetic genes and high mutation rate following tissue culture.</title>
        <authorList>
            <person name="Rajewski A."/>
            <person name="Carter-House D."/>
            <person name="Stajich J."/>
            <person name="Litt A."/>
        </authorList>
    </citation>
    <scope>NUCLEOTIDE SEQUENCE [LARGE SCALE GENOMIC DNA]</scope>
    <source>
        <strain evidence="1">AR-01</strain>
    </source>
</reference>
<gene>
    <name evidence="1" type="ORF">HAX54_036466</name>
</gene>
<evidence type="ECO:0000313" key="1">
    <source>
        <dbReference type="EMBL" id="MCD9646547.1"/>
    </source>
</evidence>
<evidence type="ECO:0000313" key="2">
    <source>
        <dbReference type="Proteomes" id="UP000823775"/>
    </source>
</evidence>
<protein>
    <submittedName>
        <fullName evidence="1">Uncharacterized protein</fullName>
    </submittedName>
</protein>
<comment type="caution">
    <text evidence="1">The sequence shown here is derived from an EMBL/GenBank/DDBJ whole genome shotgun (WGS) entry which is preliminary data.</text>
</comment>
<keyword evidence="2" id="KW-1185">Reference proteome</keyword>
<dbReference type="Proteomes" id="UP000823775">
    <property type="component" value="Unassembled WGS sequence"/>
</dbReference>
<dbReference type="EMBL" id="JACEIK010004836">
    <property type="protein sequence ID" value="MCD9646547.1"/>
    <property type="molecule type" value="Genomic_DNA"/>
</dbReference>
<organism evidence="1 2">
    <name type="scientific">Datura stramonium</name>
    <name type="common">Jimsonweed</name>
    <name type="synonym">Common thornapple</name>
    <dbReference type="NCBI Taxonomy" id="4076"/>
    <lineage>
        <taxon>Eukaryota</taxon>
        <taxon>Viridiplantae</taxon>
        <taxon>Streptophyta</taxon>
        <taxon>Embryophyta</taxon>
        <taxon>Tracheophyta</taxon>
        <taxon>Spermatophyta</taxon>
        <taxon>Magnoliopsida</taxon>
        <taxon>eudicotyledons</taxon>
        <taxon>Gunneridae</taxon>
        <taxon>Pentapetalae</taxon>
        <taxon>asterids</taxon>
        <taxon>lamiids</taxon>
        <taxon>Solanales</taxon>
        <taxon>Solanaceae</taxon>
        <taxon>Solanoideae</taxon>
        <taxon>Datureae</taxon>
        <taxon>Datura</taxon>
    </lineage>
</organism>